<dbReference type="InParanoid" id="A0A177C6K6"/>
<reference evidence="2 3" key="1">
    <citation type="submission" date="2016-05" db="EMBL/GenBank/DDBJ databases">
        <title>Comparative analysis of secretome profiles of manganese(II)-oxidizing ascomycete fungi.</title>
        <authorList>
            <consortium name="DOE Joint Genome Institute"/>
            <person name="Zeiner C.A."/>
            <person name="Purvine S.O."/>
            <person name="Zink E.M."/>
            <person name="Wu S."/>
            <person name="Pasa-Tolic L."/>
            <person name="Chaput D.L."/>
            <person name="Haridas S."/>
            <person name="Grigoriev I.V."/>
            <person name="Santelli C.M."/>
            <person name="Hansel C.M."/>
        </authorList>
    </citation>
    <scope>NUCLEOTIDE SEQUENCE [LARGE SCALE GENOMIC DNA]</scope>
    <source>
        <strain evidence="2 3">AP3s5-JAC2a</strain>
    </source>
</reference>
<accession>A0A177C6K6</accession>
<feature type="compositionally biased region" description="Polar residues" evidence="1">
    <location>
        <begin position="400"/>
        <end position="413"/>
    </location>
</feature>
<name>A0A177C6K6_9PLEO</name>
<feature type="compositionally biased region" description="Low complexity" evidence="1">
    <location>
        <begin position="9"/>
        <end position="21"/>
    </location>
</feature>
<feature type="compositionally biased region" description="Pro residues" evidence="1">
    <location>
        <begin position="211"/>
        <end position="231"/>
    </location>
</feature>
<protein>
    <submittedName>
        <fullName evidence="2">Uncharacterized protein</fullName>
    </submittedName>
</protein>
<dbReference type="EMBL" id="KV441555">
    <property type="protein sequence ID" value="OAG03165.1"/>
    <property type="molecule type" value="Genomic_DNA"/>
</dbReference>
<dbReference type="OrthoDB" id="3798432at2759"/>
<feature type="region of interest" description="Disordered" evidence="1">
    <location>
        <begin position="477"/>
        <end position="500"/>
    </location>
</feature>
<feature type="region of interest" description="Disordered" evidence="1">
    <location>
        <begin position="1"/>
        <end position="27"/>
    </location>
</feature>
<dbReference type="GeneID" id="28765611"/>
<keyword evidence="3" id="KW-1185">Reference proteome</keyword>
<feature type="compositionally biased region" description="Basic and acidic residues" evidence="1">
    <location>
        <begin position="481"/>
        <end position="497"/>
    </location>
</feature>
<dbReference type="RefSeq" id="XP_018033530.1">
    <property type="nucleotide sequence ID" value="XM_018182125.1"/>
</dbReference>
<feature type="region of interest" description="Disordered" evidence="1">
    <location>
        <begin position="185"/>
        <end position="247"/>
    </location>
</feature>
<evidence type="ECO:0000313" key="3">
    <source>
        <dbReference type="Proteomes" id="UP000077069"/>
    </source>
</evidence>
<dbReference type="SUPFAM" id="SSF101447">
    <property type="entry name" value="Formin homology 2 domain (FH2 domain)"/>
    <property type="match status" value="1"/>
</dbReference>
<dbReference type="Proteomes" id="UP000077069">
    <property type="component" value="Unassembled WGS sequence"/>
</dbReference>
<sequence length="546" mass="61766">MTCAMQALGSSTDSYYGSTDSHNGSTDRTEVLEHTFGGPDIGLFKNPARIIVASPLSRLHEITLAQEEVSQARKDLLVERSKAKAAGETVRLQRFVTGTTEGQLLSALREFYNANAEALPPSITKAYERVIQERDRLGLMEDSYIEAERTLGGSEWRFMQKEEMLYQYHFPDLRAHMESTLPKYDARTQSRPPPPPDPVFLGNQTVLVHDAPPPPPPPLPPPPPPPPPPQYLPLNSREPVNVAEPPPQTQIKLNPEAHFEDQYKAAVTELDNLRKEFDSLRPQQWELLDLEFEKPITHVEAPEQRVLFQILFDKYSTLLTEIMKKDVEVQHLRQNRWGTPDIHTDLSRRMSDEWMLDYAKTNAIERTMYFNVLEEKKILLPHGDSVDEWSERYWFSHATNSSNDGQDSTHTVGSRSHSTSFTSSNIDLSALAILTPGRCIYPSRRRPQQSLPSLASEKLLSRLQNVEVRPRRFSLSATKGDISEHDSRQAEPADHSNDLLMSGHASESLHHHRSQSFPAVLRPNVVTHTGGGSCRHFPVLSQAIMC</sequence>
<dbReference type="AlphaFoldDB" id="A0A177C6K6"/>
<feature type="region of interest" description="Disordered" evidence="1">
    <location>
        <begin position="400"/>
        <end position="421"/>
    </location>
</feature>
<gene>
    <name evidence="2" type="ORF">CC84DRAFT_1207898</name>
</gene>
<evidence type="ECO:0000256" key="1">
    <source>
        <dbReference type="SAM" id="MobiDB-lite"/>
    </source>
</evidence>
<evidence type="ECO:0000313" key="2">
    <source>
        <dbReference type="EMBL" id="OAG03165.1"/>
    </source>
</evidence>
<proteinExistence type="predicted"/>
<organism evidence="2 3">
    <name type="scientific">Paraphaeosphaeria sporulosa</name>
    <dbReference type="NCBI Taxonomy" id="1460663"/>
    <lineage>
        <taxon>Eukaryota</taxon>
        <taxon>Fungi</taxon>
        <taxon>Dikarya</taxon>
        <taxon>Ascomycota</taxon>
        <taxon>Pezizomycotina</taxon>
        <taxon>Dothideomycetes</taxon>
        <taxon>Pleosporomycetidae</taxon>
        <taxon>Pleosporales</taxon>
        <taxon>Massarineae</taxon>
        <taxon>Didymosphaeriaceae</taxon>
        <taxon>Paraphaeosphaeria</taxon>
    </lineage>
</organism>
<dbReference type="STRING" id="1460663.A0A177C6K6"/>